<dbReference type="GO" id="GO:0061522">
    <property type="term" value="F:1,4-dihydroxy-2-naphthoyl-CoA thioesterase activity"/>
    <property type="evidence" value="ECO:0007669"/>
    <property type="project" value="TreeGrafter"/>
</dbReference>
<organism evidence="3 4">
    <name type="scientific">Nocardia cyriacigeorgica</name>
    <dbReference type="NCBI Taxonomy" id="135487"/>
    <lineage>
        <taxon>Bacteria</taxon>
        <taxon>Bacillati</taxon>
        <taxon>Actinomycetota</taxon>
        <taxon>Actinomycetes</taxon>
        <taxon>Mycobacteriales</taxon>
        <taxon>Nocardiaceae</taxon>
        <taxon>Nocardia</taxon>
    </lineage>
</organism>
<reference evidence="3 4" key="1">
    <citation type="submission" date="2020-01" db="EMBL/GenBank/DDBJ databases">
        <title>Genetics and antimicrobial susceptibilities of Nocardia species isolated from the soil; a comparison with species isolated from humans.</title>
        <authorList>
            <person name="Carrasco G."/>
            <person name="Monzon S."/>
            <person name="Sansegundo M."/>
            <person name="Garcia E."/>
            <person name="Garrido N."/>
            <person name="Medina M.J."/>
            <person name="Villalon P."/>
            <person name="Ramirez-Arocha A.C."/>
            <person name="Jimenez P."/>
            <person name="Cuesta I."/>
            <person name="Valdezate S."/>
        </authorList>
    </citation>
    <scope>NUCLEOTIDE SEQUENCE [LARGE SCALE GENOMIC DNA]</scope>
    <source>
        <strain evidence="3 4">CNM20110626</strain>
    </source>
</reference>
<evidence type="ECO:0000259" key="2">
    <source>
        <dbReference type="Pfam" id="PF03061"/>
    </source>
</evidence>
<name>A0A6P1CRQ7_9NOCA</name>
<evidence type="ECO:0000256" key="1">
    <source>
        <dbReference type="ARBA" id="ARBA00022801"/>
    </source>
</evidence>
<proteinExistence type="predicted"/>
<gene>
    <name evidence="3" type="ORF">GV791_16090</name>
</gene>
<feature type="domain" description="Thioesterase" evidence="2">
    <location>
        <begin position="39"/>
        <end position="116"/>
    </location>
</feature>
<dbReference type="SUPFAM" id="SSF54637">
    <property type="entry name" value="Thioesterase/thiol ester dehydrase-isomerase"/>
    <property type="match status" value="1"/>
</dbReference>
<dbReference type="InterPro" id="IPR006683">
    <property type="entry name" value="Thioestr_dom"/>
</dbReference>
<comment type="caution">
    <text evidence="3">The sequence shown here is derived from an EMBL/GenBank/DDBJ whole genome shotgun (WGS) entry which is preliminary data.</text>
</comment>
<dbReference type="Gene3D" id="3.10.129.10">
    <property type="entry name" value="Hotdog Thioesterase"/>
    <property type="match status" value="1"/>
</dbReference>
<dbReference type="InterPro" id="IPR003736">
    <property type="entry name" value="PAAI_dom"/>
</dbReference>
<evidence type="ECO:0000313" key="4">
    <source>
        <dbReference type="Proteomes" id="UP000471166"/>
    </source>
</evidence>
<dbReference type="InterPro" id="IPR029069">
    <property type="entry name" value="HotDog_dom_sf"/>
</dbReference>
<accession>A0A6P1CRQ7</accession>
<dbReference type="CDD" id="cd03443">
    <property type="entry name" value="PaaI_thioesterase"/>
    <property type="match status" value="1"/>
</dbReference>
<dbReference type="GO" id="GO:0005829">
    <property type="term" value="C:cytosol"/>
    <property type="evidence" value="ECO:0007669"/>
    <property type="project" value="TreeGrafter"/>
</dbReference>
<dbReference type="PANTHER" id="PTHR43240">
    <property type="entry name" value="1,4-DIHYDROXY-2-NAPHTHOYL-COA THIOESTERASE 1"/>
    <property type="match status" value="1"/>
</dbReference>
<sequence>MTELLAGRLPGLLGIRVLDASAQTITGELTVREELLAPNGYLHAGTVAALADTMCGLGARLALPAAASGFTTLELKTNYLGTARSGTVTATATLVHGGGRTQIWDATVRDGAGTVIAVFRCTQLVLYPTSPQGHSSTHPSLAPTESE</sequence>
<evidence type="ECO:0000313" key="3">
    <source>
        <dbReference type="EMBL" id="NEW34064.1"/>
    </source>
</evidence>
<dbReference type="NCBIfam" id="TIGR00369">
    <property type="entry name" value="unchar_dom_1"/>
    <property type="match status" value="1"/>
</dbReference>
<dbReference type="Proteomes" id="UP000471166">
    <property type="component" value="Unassembled WGS sequence"/>
</dbReference>
<dbReference type="PANTHER" id="PTHR43240:SF8">
    <property type="entry name" value="PHENYLACETIC ACID DEGRADATION-RELATED PROTEIN"/>
    <property type="match status" value="1"/>
</dbReference>
<keyword evidence="1" id="KW-0378">Hydrolase</keyword>
<dbReference type="EMBL" id="JAAGVB010000023">
    <property type="protein sequence ID" value="NEW34064.1"/>
    <property type="molecule type" value="Genomic_DNA"/>
</dbReference>
<protein>
    <submittedName>
        <fullName evidence="3">PaaI family thioesterase</fullName>
    </submittedName>
</protein>
<dbReference type="Pfam" id="PF03061">
    <property type="entry name" value="4HBT"/>
    <property type="match status" value="1"/>
</dbReference>
<dbReference type="AlphaFoldDB" id="A0A6P1CRQ7"/>
<dbReference type="RefSeq" id="WP_163845464.1">
    <property type="nucleotide sequence ID" value="NZ_CP107969.1"/>
</dbReference>